<dbReference type="GO" id="GO:0003677">
    <property type="term" value="F:DNA binding"/>
    <property type="evidence" value="ECO:0007669"/>
    <property type="project" value="UniProtKB-UniRule"/>
</dbReference>
<evidence type="ECO:0000256" key="1">
    <source>
        <dbReference type="ARBA" id="ARBA00023015"/>
    </source>
</evidence>
<keyword evidence="1" id="KW-0805">Transcription regulation</keyword>
<dbReference type="InterPro" id="IPR009057">
    <property type="entry name" value="Homeodomain-like_sf"/>
</dbReference>
<gene>
    <name evidence="6" type="ORF">LX16_0006</name>
</gene>
<proteinExistence type="predicted"/>
<feature type="domain" description="HTH tetR-type" evidence="5">
    <location>
        <begin position="34"/>
        <end position="94"/>
    </location>
</feature>
<keyword evidence="3" id="KW-0804">Transcription</keyword>
<evidence type="ECO:0000313" key="7">
    <source>
        <dbReference type="Proteomes" id="UP000321617"/>
    </source>
</evidence>
<evidence type="ECO:0000259" key="5">
    <source>
        <dbReference type="PROSITE" id="PS50977"/>
    </source>
</evidence>
<keyword evidence="2 4" id="KW-0238">DNA-binding</keyword>
<dbReference type="InterPro" id="IPR001647">
    <property type="entry name" value="HTH_TetR"/>
</dbReference>
<dbReference type="AlphaFoldDB" id="A0A562VGW8"/>
<dbReference type="InterPro" id="IPR036271">
    <property type="entry name" value="Tet_transcr_reg_TetR-rel_C_sf"/>
</dbReference>
<evidence type="ECO:0000256" key="2">
    <source>
        <dbReference type="ARBA" id="ARBA00023125"/>
    </source>
</evidence>
<dbReference type="Proteomes" id="UP000321617">
    <property type="component" value="Unassembled WGS sequence"/>
</dbReference>
<reference evidence="6 7" key="1">
    <citation type="journal article" date="2013" name="Stand. Genomic Sci.">
        <title>Genomic Encyclopedia of Type Strains, Phase I: The one thousand microbial genomes (KMG-I) project.</title>
        <authorList>
            <person name="Kyrpides N.C."/>
            <person name="Woyke T."/>
            <person name="Eisen J.A."/>
            <person name="Garrity G."/>
            <person name="Lilburn T.G."/>
            <person name="Beck B.J."/>
            <person name="Whitman W.B."/>
            <person name="Hugenholtz P."/>
            <person name="Klenk H.P."/>
        </authorList>
    </citation>
    <scope>NUCLEOTIDE SEQUENCE [LARGE SCALE GENOMIC DNA]</scope>
    <source>
        <strain evidence="6 7">DSM 45044</strain>
    </source>
</reference>
<evidence type="ECO:0000256" key="3">
    <source>
        <dbReference type="ARBA" id="ARBA00023163"/>
    </source>
</evidence>
<dbReference type="EMBL" id="VLLL01000001">
    <property type="protein sequence ID" value="TWJ17091.1"/>
    <property type="molecule type" value="Genomic_DNA"/>
</dbReference>
<dbReference type="OrthoDB" id="2570341at2"/>
<dbReference type="Pfam" id="PF02909">
    <property type="entry name" value="TetR_C_1"/>
    <property type="match status" value="1"/>
</dbReference>
<accession>A0A562VGW8</accession>
<keyword evidence="7" id="KW-1185">Reference proteome</keyword>
<evidence type="ECO:0000313" key="6">
    <source>
        <dbReference type="EMBL" id="TWJ17091.1"/>
    </source>
</evidence>
<dbReference type="Gene3D" id="1.10.10.60">
    <property type="entry name" value="Homeodomain-like"/>
    <property type="match status" value="1"/>
</dbReference>
<dbReference type="PROSITE" id="PS50977">
    <property type="entry name" value="HTH_TETR_2"/>
    <property type="match status" value="1"/>
</dbReference>
<feature type="DNA-binding region" description="H-T-H motif" evidence="4">
    <location>
        <begin position="57"/>
        <end position="76"/>
    </location>
</feature>
<dbReference type="Gene3D" id="1.10.357.10">
    <property type="entry name" value="Tetracycline Repressor, domain 2"/>
    <property type="match status" value="1"/>
</dbReference>
<sequence length="254" mass="27077">MTETEFDPVAARRTITLLWRKHLVEAVKPGPKARISVDDLVAKAILRADREGLPAVTIRGVAADVGVRPMTVYSHVPDRETLVALMVDASLAQMPAPASGGLGVEAALTALVDDNHHWYVAHPWLADAHTERPPMGPGVIGKYERELAVVARLGLSDLDTDAALSFLLNFARAAAADTVRSRADAVDGGRWWEAVGPVLSEVLDPVDYPLSGRIGTAAGSAMSGAYNARHAYEFGRERTVTAIIALSESGRAGR</sequence>
<evidence type="ECO:0000256" key="4">
    <source>
        <dbReference type="PROSITE-ProRule" id="PRU00335"/>
    </source>
</evidence>
<name>A0A562VGW8_9ACTN</name>
<comment type="caution">
    <text evidence="6">The sequence shown here is derived from an EMBL/GenBank/DDBJ whole genome shotgun (WGS) entry which is preliminary data.</text>
</comment>
<dbReference type="SUPFAM" id="SSF48498">
    <property type="entry name" value="Tetracyclin repressor-like, C-terminal domain"/>
    <property type="match status" value="1"/>
</dbReference>
<dbReference type="RefSeq" id="WP_147131102.1">
    <property type="nucleotide sequence ID" value="NZ_BAABIJ010000009.1"/>
</dbReference>
<dbReference type="SUPFAM" id="SSF46689">
    <property type="entry name" value="Homeodomain-like"/>
    <property type="match status" value="1"/>
</dbReference>
<dbReference type="InterPro" id="IPR004111">
    <property type="entry name" value="Repressor_TetR_C"/>
</dbReference>
<dbReference type="GO" id="GO:0045892">
    <property type="term" value="P:negative regulation of DNA-templated transcription"/>
    <property type="evidence" value="ECO:0007669"/>
    <property type="project" value="InterPro"/>
</dbReference>
<organism evidence="6 7">
    <name type="scientific">Stackebrandtia albiflava</name>
    <dbReference type="NCBI Taxonomy" id="406432"/>
    <lineage>
        <taxon>Bacteria</taxon>
        <taxon>Bacillati</taxon>
        <taxon>Actinomycetota</taxon>
        <taxon>Actinomycetes</taxon>
        <taxon>Glycomycetales</taxon>
        <taxon>Glycomycetaceae</taxon>
        <taxon>Stackebrandtia</taxon>
    </lineage>
</organism>
<protein>
    <submittedName>
        <fullName evidence="6">TetR family transcriptional regulator</fullName>
    </submittedName>
</protein>